<protein>
    <submittedName>
        <fullName evidence="1">Uncharacterized protein</fullName>
    </submittedName>
</protein>
<proteinExistence type="predicted"/>
<name>G4ZX22_PHYSP</name>
<reference evidence="1 2" key="1">
    <citation type="journal article" date="2006" name="Science">
        <title>Phytophthora genome sequences uncover evolutionary origins and mechanisms of pathogenesis.</title>
        <authorList>
            <person name="Tyler B.M."/>
            <person name="Tripathy S."/>
            <person name="Zhang X."/>
            <person name="Dehal P."/>
            <person name="Jiang R.H."/>
            <person name="Aerts A."/>
            <person name="Arredondo F.D."/>
            <person name="Baxter L."/>
            <person name="Bensasson D."/>
            <person name="Beynon J.L."/>
            <person name="Chapman J."/>
            <person name="Damasceno C.M."/>
            <person name="Dorrance A.E."/>
            <person name="Dou D."/>
            <person name="Dickerman A.W."/>
            <person name="Dubchak I.L."/>
            <person name="Garbelotto M."/>
            <person name="Gijzen M."/>
            <person name="Gordon S.G."/>
            <person name="Govers F."/>
            <person name="Grunwald N.J."/>
            <person name="Huang W."/>
            <person name="Ivors K.L."/>
            <person name="Jones R.W."/>
            <person name="Kamoun S."/>
            <person name="Krampis K."/>
            <person name="Lamour K.H."/>
            <person name="Lee M.K."/>
            <person name="McDonald W.H."/>
            <person name="Medina M."/>
            <person name="Meijer H.J."/>
            <person name="Nordberg E.K."/>
            <person name="Maclean D.J."/>
            <person name="Ospina-Giraldo M.D."/>
            <person name="Morris P.F."/>
            <person name="Phuntumart V."/>
            <person name="Putnam N.H."/>
            <person name="Rash S."/>
            <person name="Rose J.K."/>
            <person name="Sakihama Y."/>
            <person name="Salamov A.A."/>
            <person name="Savidor A."/>
            <person name="Scheuring C.F."/>
            <person name="Smith B.M."/>
            <person name="Sobral B.W."/>
            <person name="Terry A."/>
            <person name="Torto-Alalibo T.A."/>
            <person name="Win J."/>
            <person name="Xu Z."/>
            <person name="Zhang H."/>
            <person name="Grigoriev I.V."/>
            <person name="Rokhsar D.S."/>
            <person name="Boore J.L."/>
        </authorList>
    </citation>
    <scope>NUCLEOTIDE SEQUENCE [LARGE SCALE GENOMIC DNA]</scope>
    <source>
        <strain evidence="1 2">P6497</strain>
    </source>
</reference>
<organism evidence="1 2">
    <name type="scientific">Phytophthora sojae (strain P6497)</name>
    <name type="common">Soybean stem and root rot agent</name>
    <name type="synonym">Phytophthora megasperma f. sp. glycines</name>
    <dbReference type="NCBI Taxonomy" id="1094619"/>
    <lineage>
        <taxon>Eukaryota</taxon>
        <taxon>Sar</taxon>
        <taxon>Stramenopiles</taxon>
        <taxon>Oomycota</taxon>
        <taxon>Peronosporomycetes</taxon>
        <taxon>Peronosporales</taxon>
        <taxon>Peronosporaceae</taxon>
        <taxon>Phytophthora</taxon>
    </lineage>
</organism>
<dbReference type="Proteomes" id="UP000002640">
    <property type="component" value="Unassembled WGS sequence"/>
</dbReference>
<dbReference type="AlphaFoldDB" id="G4ZX22"/>
<dbReference type="KEGG" id="psoj:PHYSODRAFT_336919"/>
<sequence length="72" mass="7616">MDGTPSGALLSTTVLLQDSLDSPTVASLSELLATKTLVAAGDKWRGEVHDGGDCQRLLQRRVRSGVRQHVGS</sequence>
<accession>G4ZX22</accession>
<gene>
    <name evidence="1" type="ORF">PHYSODRAFT_336919</name>
</gene>
<dbReference type="GeneID" id="20647281"/>
<keyword evidence="2" id="KW-1185">Reference proteome</keyword>
<evidence type="ECO:0000313" key="2">
    <source>
        <dbReference type="Proteomes" id="UP000002640"/>
    </source>
</evidence>
<dbReference type="RefSeq" id="XP_009532825.1">
    <property type="nucleotide sequence ID" value="XM_009534530.1"/>
</dbReference>
<dbReference type="InParanoid" id="G4ZX22"/>
<dbReference type="EMBL" id="JH159157">
    <property type="protein sequence ID" value="EGZ12492.1"/>
    <property type="molecule type" value="Genomic_DNA"/>
</dbReference>
<evidence type="ECO:0000313" key="1">
    <source>
        <dbReference type="EMBL" id="EGZ12492.1"/>
    </source>
</evidence>